<evidence type="ECO:0000256" key="4">
    <source>
        <dbReference type="ARBA" id="ARBA00022692"/>
    </source>
</evidence>
<dbReference type="InterPro" id="IPR000531">
    <property type="entry name" value="Beta-barrel_TonB"/>
</dbReference>
<dbReference type="Proteomes" id="UP001056937">
    <property type="component" value="Chromosome 2"/>
</dbReference>
<evidence type="ECO:0000256" key="9">
    <source>
        <dbReference type="RuleBase" id="RU003357"/>
    </source>
</evidence>
<dbReference type="InterPro" id="IPR039426">
    <property type="entry name" value="TonB-dep_rcpt-like"/>
</dbReference>
<evidence type="ECO:0000256" key="1">
    <source>
        <dbReference type="ARBA" id="ARBA00004571"/>
    </source>
</evidence>
<feature type="signal peptide" evidence="11">
    <location>
        <begin position="1"/>
        <end position="22"/>
    </location>
</feature>
<accession>A0ABY4XDC9</accession>
<reference evidence="14" key="1">
    <citation type="journal article" date="2022" name="Toxins">
        <title>Genomic Analysis of Sphingopyxis sp. USTB-05 for Biodegrading Cyanobacterial Hepatotoxins.</title>
        <authorList>
            <person name="Liu C."/>
            <person name="Xu Q."/>
            <person name="Zhao Z."/>
            <person name="Zhang H."/>
            <person name="Liu X."/>
            <person name="Yin C."/>
            <person name="Liu Y."/>
            <person name="Yan H."/>
        </authorList>
    </citation>
    <scope>NUCLEOTIDE SEQUENCE</scope>
    <source>
        <strain evidence="14">NBD5</strain>
    </source>
</reference>
<evidence type="ECO:0000313" key="14">
    <source>
        <dbReference type="EMBL" id="USI74849.1"/>
    </source>
</evidence>
<keyword evidence="15" id="KW-1185">Reference proteome</keyword>
<dbReference type="Gene3D" id="2.170.130.10">
    <property type="entry name" value="TonB-dependent receptor, plug domain"/>
    <property type="match status" value="1"/>
</dbReference>
<feature type="compositionally biased region" description="Pro residues" evidence="10">
    <location>
        <begin position="52"/>
        <end position="69"/>
    </location>
</feature>
<keyword evidence="3 8" id="KW-1134">Transmembrane beta strand</keyword>
<dbReference type="PANTHER" id="PTHR30069:SF28">
    <property type="entry name" value="TONB-DEPENDENT RECEPTOR YNCD-RELATED"/>
    <property type="match status" value="1"/>
</dbReference>
<evidence type="ECO:0000256" key="2">
    <source>
        <dbReference type="ARBA" id="ARBA00022448"/>
    </source>
</evidence>
<dbReference type="Pfam" id="PF00593">
    <property type="entry name" value="TonB_dep_Rec_b-barrel"/>
    <property type="match status" value="1"/>
</dbReference>
<evidence type="ECO:0000259" key="12">
    <source>
        <dbReference type="Pfam" id="PF00593"/>
    </source>
</evidence>
<evidence type="ECO:0000256" key="5">
    <source>
        <dbReference type="ARBA" id="ARBA00023077"/>
    </source>
</evidence>
<evidence type="ECO:0000256" key="10">
    <source>
        <dbReference type="SAM" id="MobiDB-lite"/>
    </source>
</evidence>
<evidence type="ECO:0000256" key="8">
    <source>
        <dbReference type="PROSITE-ProRule" id="PRU01360"/>
    </source>
</evidence>
<comment type="subcellular location">
    <subcellularLocation>
        <location evidence="1 8">Cell outer membrane</location>
        <topology evidence="1 8">Multi-pass membrane protein</topology>
    </subcellularLocation>
</comment>
<protein>
    <submittedName>
        <fullName evidence="14">TonB-dependent receptor</fullName>
    </submittedName>
</protein>
<evidence type="ECO:0000256" key="7">
    <source>
        <dbReference type="ARBA" id="ARBA00023237"/>
    </source>
</evidence>
<evidence type="ECO:0000256" key="6">
    <source>
        <dbReference type="ARBA" id="ARBA00023136"/>
    </source>
</evidence>
<keyword evidence="2 8" id="KW-0813">Transport</keyword>
<keyword evidence="7 8" id="KW-0998">Cell outer membrane</keyword>
<keyword evidence="6 8" id="KW-0472">Membrane</keyword>
<dbReference type="PANTHER" id="PTHR30069">
    <property type="entry name" value="TONB-DEPENDENT OUTER MEMBRANE RECEPTOR"/>
    <property type="match status" value="1"/>
</dbReference>
<dbReference type="InterPro" id="IPR012910">
    <property type="entry name" value="Plug_dom"/>
</dbReference>
<organism evidence="14 15">
    <name type="scientific">Sphingomonas morindae</name>
    <dbReference type="NCBI Taxonomy" id="1541170"/>
    <lineage>
        <taxon>Bacteria</taxon>
        <taxon>Pseudomonadati</taxon>
        <taxon>Pseudomonadota</taxon>
        <taxon>Alphaproteobacteria</taxon>
        <taxon>Sphingomonadales</taxon>
        <taxon>Sphingomonadaceae</taxon>
        <taxon>Sphingomonas</taxon>
    </lineage>
</organism>
<dbReference type="EMBL" id="CP084931">
    <property type="protein sequence ID" value="USI74849.1"/>
    <property type="molecule type" value="Genomic_DNA"/>
</dbReference>
<dbReference type="Gene3D" id="2.40.170.20">
    <property type="entry name" value="TonB-dependent receptor, beta-barrel domain"/>
    <property type="match status" value="1"/>
</dbReference>
<proteinExistence type="inferred from homology"/>
<feature type="chain" id="PRO_5047429645" evidence="11">
    <location>
        <begin position="23"/>
        <end position="789"/>
    </location>
</feature>
<dbReference type="InterPro" id="IPR037066">
    <property type="entry name" value="Plug_dom_sf"/>
</dbReference>
<dbReference type="CDD" id="cd01347">
    <property type="entry name" value="ligand_gated_channel"/>
    <property type="match status" value="1"/>
</dbReference>
<keyword evidence="11" id="KW-0732">Signal</keyword>
<feature type="region of interest" description="Disordered" evidence="10">
    <location>
        <begin position="48"/>
        <end position="71"/>
    </location>
</feature>
<name>A0ABY4XDC9_9SPHN</name>
<dbReference type="Pfam" id="PF07715">
    <property type="entry name" value="Plug"/>
    <property type="match status" value="1"/>
</dbReference>
<evidence type="ECO:0000313" key="15">
    <source>
        <dbReference type="Proteomes" id="UP001056937"/>
    </source>
</evidence>
<keyword evidence="5 9" id="KW-0798">TonB box</keyword>
<evidence type="ECO:0000256" key="11">
    <source>
        <dbReference type="SAM" id="SignalP"/>
    </source>
</evidence>
<feature type="domain" description="TonB-dependent receptor plug" evidence="13">
    <location>
        <begin position="90"/>
        <end position="195"/>
    </location>
</feature>
<keyword evidence="4 8" id="KW-0812">Transmembrane</keyword>
<evidence type="ECO:0000256" key="3">
    <source>
        <dbReference type="ARBA" id="ARBA00022452"/>
    </source>
</evidence>
<dbReference type="RefSeq" id="WP_252168663.1">
    <property type="nucleotide sequence ID" value="NZ_CP084931.1"/>
</dbReference>
<comment type="similarity">
    <text evidence="8 9">Belongs to the TonB-dependent receptor family.</text>
</comment>
<sequence>MLRSCLFAGGLLLAAAPGLTQAEPDRRAALLRQRAAIDAELRALDAAASAPAPAPAAPRPATARPPAPPGEDAILVEGRALPLTQAVRGQTVTTIDRAQFDTTPATTLADMVRLAPGVSVIQGNGPRDTGISIRGSNARNSFGARNIQVFEDDFPVTQPDGLARFDLTDPHAYAAIDVVRGPSSARYGNYATGGALNFRTRSGADIQGLEFGLDGGNYGYANLYATLGGAAGGHDYALFGSLVRGDGSTAHTGYQTGTINARVTLALSPRDRLTAKLIYNESDLQLSTRLSYADYRANPYQRGCARAATRSAGCGVIQVFQNGISGARIAQSAAEADLARHDRRTIAGVRWEHDLSATTTWRTQAVFDSRVVFQPTNATPFKGTLNSYTLMTDLTDRGRLFGLPATGLIGLSYGFLDNSSYSFNKTPAGRNGLGALTQTVFGTIRNVAGHAREEITLVPDLQLIAGIGAERSELDLRQTSYSYAASGTQALLVPALRRFWNVAPEAALLWQASAAWRLHARIGTGYGIPQSGALFVTPQGVPGNNSALKAQRNTGVDIGAELGLGRRLHAELTGFYEWFRNEQVTQSAGVDLMSYTFNAPRSVHRGVEAGLGLVPLPDLLPGLRLDATYSYDDQRYTRYVERLSAGGATALFDRAGRRIPGVAPHVATGRLGYSQSRGPARGLGGFIEVSYRAGTWIDNGNHLRLPGYTLANLSLFYDPPGDGWLGRMRLFAAVQNLFDRTYIGSAAVIADSLDPVTGGEAGAAALRSVSGSIYAGAPRTIVAGVRTRL</sequence>
<dbReference type="SUPFAM" id="SSF56935">
    <property type="entry name" value="Porins"/>
    <property type="match status" value="1"/>
</dbReference>
<gene>
    <name evidence="14" type="ORF">LHA26_19065</name>
</gene>
<dbReference type="PROSITE" id="PS52016">
    <property type="entry name" value="TONB_DEPENDENT_REC_3"/>
    <property type="match status" value="1"/>
</dbReference>
<feature type="domain" description="TonB-dependent receptor-like beta-barrel" evidence="12">
    <location>
        <begin position="339"/>
        <end position="737"/>
    </location>
</feature>
<evidence type="ECO:0000259" key="13">
    <source>
        <dbReference type="Pfam" id="PF07715"/>
    </source>
</evidence>
<keyword evidence="14" id="KW-0675">Receptor</keyword>
<dbReference type="InterPro" id="IPR036942">
    <property type="entry name" value="Beta-barrel_TonB_sf"/>
</dbReference>